<feature type="coiled-coil region" evidence="5">
    <location>
        <begin position="409"/>
        <end position="444"/>
    </location>
</feature>
<feature type="transmembrane region" description="Helical" evidence="6">
    <location>
        <begin position="303"/>
        <end position="322"/>
    </location>
</feature>
<dbReference type="Gene3D" id="2.60.40.2380">
    <property type="match status" value="1"/>
</dbReference>
<dbReference type="EC" id="2.7.7.65" evidence="3"/>
<feature type="domain" description="GGDEF" evidence="7">
    <location>
        <begin position="493"/>
        <end position="628"/>
    </location>
</feature>
<accession>A0A679GPH6</accession>
<dbReference type="FunFam" id="3.30.70.270:FF:000001">
    <property type="entry name" value="Diguanylate cyclase domain protein"/>
    <property type="match status" value="1"/>
</dbReference>
<dbReference type="PANTHER" id="PTHR45138">
    <property type="entry name" value="REGULATORY COMPONENTS OF SENSORY TRANSDUCTION SYSTEM"/>
    <property type="match status" value="1"/>
</dbReference>
<evidence type="ECO:0000256" key="3">
    <source>
        <dbReference type="ARBA" id="ARBA00012528"/>
    </source>
</evidence>
<dbReference type="GeneID" id="57397808"/>
<dbReference type="PROSITE" id="PS50887">
    <property type="entry name" value="GGDEF"/>
    <property type="match status" value="1"/>
</dbReference>
<dbReference type="InterPro" id="IPR000160">
    <property type="entry name" value="GGDEF_dom"/>
</dbReference>
<reference evidence="8 9" key="1">
    <citation type="journal article" date="2020" name="Microbiol. Resour. Announc.">
        <title>Complete genome sequence of Pseudomonas otitidis strain MrB4, isolated from Lake Biwa in Japan.</title>
        <authorList>
            <person name="Miyazaki K."/>
            <person name="Hase E."/>
            <person name="Maruya T."/>
        </authorList>
    </citation>
    <scope>NUCLEOTIDE SEQUENCE [LARGE SCALE GENOMIC DNA]</scope>
    <source>
        <strain evidence="8 9">MrB4</strain>
    </source>
</reference>
<dbReference type="GO" id="GO:0005886">
    <property type="term" value="C:plasma membrane"/>
    <property type="evidence" value="ECO:0007669"/>
    <property type="project" value="UniProtKB-SubCell"/>
</dbReference>
<evidence type="ECO:0000256" key="4">
    <source>
        <dbReference type="ARBA" id="ARBA00034247"/>
    </source>
</evidence>
<keyword evidence="5" id="KW-0175">Coiled coil</keyword>
<dbReference type="AlphaFoldDB" id="A0A679GPH6"/>
<dbReference type="InterPro" id="IPR011623">
    <property type="entry name" value="7TMR_DISM_rcpt_extracell_dom1"/>
</dbReference>
<feature type="transmembrane region" description="Helical" evidence="6">
    <location>
        <begin position="389"/>
        <end position="406"/>
    </location>
</feature>
<dbReference type="RefSeq" id="WP_172433507.1">
    <property type="nucleotide sequence ID" value="NZ_AP022642.1"/>
</dbReference>
<dbReference type="Gene3D" id="3.30.70.270">
    <property type="match status" value="1"/>
</dbReference>
<proteinExistence type="predicted"/>
<dbReference type="InterPro" id="IPR050469">
    <property type="entry name" value="Diguanylate_Cyclase"/>
</dbReference>
<dbReference type="GO" id="GO:1902201">
    <property type="term" value="P:negative regulation of bacterial-type flagellum-dependent cell motility"/>
    <property type="evidence" value="ECO:0007669"/>
    <property type="project" value="TreeGrafter"/>
</dbReference>
<dbReference type="SMART" id="SM00267">
    <property type="entry name" value="GGDEF"/>
    <property type="match status" value="1"/>
</dbReference>
<evidence type="ECO:0000256" key="1">
    <source>
        <dbReference type="ARBA" id="ARBA00001946"/>
    </source>
</evidence>
<dbReference type="GO" id="GO:0052621">
    <property type="term" value="F:diguanylate cyclase activity"/>
    <property type="evidence" value="ECO:0007669"/>
    <property type="project" value="UniProtKB-EC"/>
</dbReference>
<comment type="cofactor">
    <cofactor evidence="1">
        <name>Mg(2+)</name>
        <dbReference type="ChEBI" id="CHEBI:18420"/>
    </cofactor>
</comment>
<gene>
    <name evidence="8" type="ORF">PtoMrB4_25840</name>
</gene>
<evidence type="ECO:0000313" key="8">
    <source>
        <dbReference type="EMBL" id="BCA28607.1"/>
    </source>
</evidence>
<evidence type="ECO:0000256" key="6">
    <source>
        <dbReference type="SAM" id="Phobius"/>
    </source>
</evidence>
<sequence>MNRPYPAPAFLNTLSLPSLFGLWACLLVALVLATAPARAEEVVDAAAMSEQPLSLTDALGLLEDPQARYGLDDVRSPPLAERFEGGRAPANALALGFTRSAFWLRVALHNPGDAPLRRMLVVDNPRVSQVDAFLPDGQGDYRAVLTGSDRPFDTRLYPNRNFVFPLLLAPGETQVVYLRVASKIGLLVPLKLWDEAAFHVAEREDYAIQAWYFGIATAMILFNLLLFAVLRDRTYLFYVIYVGLMMLGLASKNGLAPESPWDALLLNSNEAYYSGVSLALVGMLLFTRRMLQTRESLPRTDRLMLALVGLYLLTPALYWMALPVFARAAVLLNLATALLIVGVAVACAFRRQRTAYFFIGAFALLIAGGTTTILRAIGLLPTNVFTVDGIQLGSAMEMMLLAFALADRYNVMRREKARVKDELLRAQQQLVETLQQSERLLEQRVAERTDELQVLNRRLKTLSLTDGLTGIANRRHFDVMLSQAWSHAQRNGEPLALAVMDVDWFKPYNDHYGHPAGDACLRQVAQALSATLCRSSDLMARYGGEEFVFLAQNSGVEGALGLARRVAEAMEALHLPHERSPLGRVTLSIGVAAMVPQPGQLPEVLLQRADAALYEAKRGGRNQVVVDG</sequence>
<dbReference type="EMBL" id="AP022642">
    <property type="protein sequence ID" value="BCA28607.1"/>
    <property type="molecule type" value="Genomic_DNA"/>
</dbReference>
<evidence type="ECO:0000256" key="5">
    <source>
        <dbReference type="SAM" id="Coils"/>
    </source>
</evidence>
<dbReference type="SUPFAM" id="SSF55073">
    <property type="entry name" value="Nucleotide cyclase"/>
    <property type="match status" value="1"/>
</dbReference>
<dbReference type="Pfam" id="PF00990">
    <property type="entry name" value="GGDEF"/>
    <property type="match status" value="1"/>
</dbReference>
<feature type="transmembrane region" description="Helical" evidence="6">
    <location>
        <begin position="328"/>
        <end position="349"/>
    </location>
</feature>
<comment type="catalytic activity">
    <reaction evidence="4">
        <text>2 GTP = 3',3'-c-di-GMP + 2 diphosphate</text>
        <dbReference type="Rhea" id="RHEA:24898"/>
        <dbReference type="ChEBI" id="CHEBI:33019"/>
        <dbReference type="ChEBI" id="CHEBI:37565"/>
        <dbReference type="ChEBI" id="CHEBI:58805"/>
        <dbReference type="EC" id="2.7.7.65"/>
    </reaction>
</comment>
<feature type="transmembrane region" description="Helical" evidence="6">
    <location>
        <begin position="235"/>
        <end position="251"/>
    </location>
</feature>
<keyword evidence="6" id="KW-0472">Membrane</keyword>
<feature type="transmembrane region" description="Helical" evidence="6">
    <location>
        <begin position="356"/>
        <end position="377"/>
    </location>
</feature>
<dbReference type="Pfam" id="PF07695">
    <property type="entry name" value="7TMR-DISM_7TM"/>
    <property type="match status" value="1"/>
</dbReference>
<dbReference type="InterPro" id="IPR011622">
    <property type="entry name" value="7TMR_DISM_rcpt_extracell_dom2"/>
</dbReference>
<name>A0A679GPH6_9GAMM</name>
<keyword evidence="6" id="KW-1133">Transmembrane helix</keyword>
<dbReference type="InterPro" id="IPR043128">
    <property type="entry name" value="Rev_trsase/Diguanyl_cyclase"/>
</dbReference>
<organism evidence="8 9">
    <name type="scientific">Metapseudomonas otitidis</name>
    <dbReference type="NCBI Taxonomy" id="319939"/>
    <lineage>
        <taxon>Bacteria</taxon>
        <taxon>Pseudomonadati</taxon>
        <taxon>Pseudomonadota</taxon>
        <taxon>Gammaproteobacteria</taxon>
        <taxon>Pseudomonadales</taxon>
        <taxon>Pseudomonadaceae</taxon>
        <taxon>Metapseudomonas</taxon>
    </lineage>
</organism>
<dbReference type="KEGG" id="poj:PtoMrB4_25840"/>
<dbReference type="NCBIfam" id="TIGR00254">
    <property type="entry name" value="GGDEF"/>
    <property type="match status" value="1"/>
</dbReference>
<evidence type="ECO:0000256" key="2">
    <source>
        <dbReference type="ARBA" id="ARBA00004533"/>
    </source>
</evidence>
<dbReference type="InterPro" id="IPR029787">
    <property type="entry name" value="Nucleotide_cyclase"/>
</dbReference>
<feature type="transmembrane region" description="Helical" evidence="6">
    <location>
        <begin position="271"/>
        <end position="291"/>
    </location>
</feature>
<evidence type="ECO:0000313" key="9">
    <source>
        <dbReference type="Proteomes" id="UP000501237"/>
    </source>
</evidence>
<feature type="transmembrane region" description="Helical" evidence="6">
    <location>
        <begin position="210"/>
        <end position="230"/>
    </location>
</feature>
<dbReference type="CDD" id="cd01949">
    <property type="entry name" value="GGDEF"/>
    <property type="match status" value="1"/>
</dbReference>
<dbReference type="GO" id="GO:0043709">
    <property type="term" value="P:cell adhesion involved in single-species biofilm formation"/>
    <property type="evidence" value="ECO:0007669"/>
    <property type="project" value="TreeGrafter"/>
</dbReference>
<dbReference type="Pfam" id="PF07696">
    <property type="entry name" value="7TMR-DISMED2"/>
    <property type="match status" value="1"/>
</dbReference>
<protein>
    <recommendedName>
        <fullName evidence="3">diguanylate cyclase</fullName>
        <ecNumber evidence="3">2.7.7.65</ecNumber>
    </recommendedName>
</protein>
<keyword evidence="6" id="KW-0812">Transmembrane</keyword>
<evidence type="ECO:0000259" key="7">
    <source>
        <dbReference type="PROSITE" id="PS50887"/>
    </source>
</evidence>
<dbReference type="Proteomes" id="UP000501237">
    <property type="component" value="Chromosome"/>
</dbReference>
<comment type="subcellular location">
    <subcellularLocation>
        <location evidence="2">Cell inner membrane</location>
    </subcellularLocation>
</comment>
<dbReference type="PANTHER" id="PTHR45138:SF9">
    <property type="entry name" value="DIGUANYLATE CYCLASE DGCM-RELATED"/>
    <property type="match status" value="1"/>
</dbReference>